<dbReference type="PRINTS" id="PR01415">
    <property type="entry name" value="ANKYRIN"/>
</dbReference>
<feature type="region of interest" description="Disordered" evidence="4">
    <location>
        <begin position="223"/>
        <end position="323"/>
    </location>
</feature>
<reference evidence="5" key="1">
    <citation type="submission" date="2022-07" db="EMBL/GenBank/DDBJ databases">
        <title>Complete Genome Sequence of the Radioresistant Bacterium Deinococcus aetherius ST0316, Isolated from the Air Dust collected in Lower Stratosphere above Japan.</title>
        <authorList>
            <person name="Satoh K."/>
            <person name="Hagiwara K."/>
            <person name="Katsumata K."/>
            <person name="Kubo A."/>
            <person name="Yokobori S."/>
            <person name="Yamagishi A."/>
            <person name="Oono Y."/>
            <person name="Narumi I."/>
        </authorList>
    </citation>
    <scope>NUCLEOTIDE SEQUENCE</scope>
    <source>
        <strain evidence="5">ST0316</strain>
    </source>
</reference>
<evidence type="ECO:0000256" key="2">
    <source>
        <dbReference type="ARBA" id="ARBA00023043"/>
    </source>
</evidence>
<feature type="compositionally biased region" description="Basic and acidic residues" evidence="4">
    <location>
        <begin position="223"/>
        <end position="234"/>
    </location>
</feature>
<evidence type="ECO:0000313" key="5">
    <source>
        <dbReference type="EMBL" id="BDP40387.1"/>
    </source>
</evidence>
<gene>
    <name evidence="5" type="ORF">DAETH_03560</name>
</gene>
<feature type="repeat" description="ANK" evidence="3">
    <location>
        <begin position="101"/>
        <end position="133"/>
    </location>
</feature>
<evidence type="ECO:0000256" key="1">
    <source>
        <dbReference type="ARBA" id="ARBA00022737"/>
    </source>
</evidence>
<keyword evidence="1" id="KW-0677">Repeat</keyword>
<feature type="repeat" description="ANK" evidence="3">
    <location>
        <begin position="169"/>
        <end position="201"/>
    </location>
</feature>
<feature type="compositionally biased region" description="Basic and acidic residues" evidence="4">
    <location>
        <begin position="416"/>
        <end position="430"/>
    </location>
</feature>
<name>A0ABM8A9E2_9DEIO</name>
<dbReference type="Gene3D" id="1.25.40.20">
    <property type="entry name" value="Ankyrin repeat-containing domain"/>
    <property type="match status" value="1"/>
</dbReference>
<dbReference type="Proteomes" id="UP001064971">
    <property type="component" value="Chromosome"/>
</dbReference>
<dbReference type="PROSITE" id="PS50297">
    <property type="entry name" value="ANK_REP_REGION"/>
    <property type="match status" value="3"/>
</dbReference>
<dbReference type="InterPro" id="IPR002110">
    <property type="entry name" value="Ankyrin_rpt"/>
</dbReference>
<evidence type="ECO:0008006" key="7">
    <source>
        <dbReference type="Google" id="ProtNLM"/>
    </source>
</evidence>
<organism evidence="5 6">
    <name type="scientific">Deinococcus aetherius</name>
    <dbReference type="NCBI Taxonomy" id="200252"/>
    <lineage>
        <taxon>Bacteria</taxon>
        <taxon>Thermotogati</taxon>
        <taxon>Deinococcota</taxon>
        <taxon>Deinococci</taxon>
        <taxon>Deinococcales</taxon>
        <taxon>Deinococcaceae</taxon>
        <taxon>Deinococcus</taxon>
    </lineage>
</organism>
<dbReference type="InterPro" id="IPR036770">
    <property type="entry name" value="Ankyrin_rpt-contain_sf"/>
</dbReference>
<feature type="compositionally biased region" description="Basic and acidic residues" evidence="4">
    <location>
        <begin position="298"/>
        <end position="312"/>
    </location>
</feature>
<evidence type="ECO:0000256" key="3">
    <source>
        <dbReference type="PROSITE-ProRule" id="PRU00023"/>
    </source>
</evidence>
<feature type="compositionally biased region" description="Polar residues" evidence="4">
    <location>
        <begin position="288"/>
        <end position="297"/>
    </location>
</feature>
<dbReference type="RefSeq" id="WP_264776249.1">
    <property type="nucleotide sequence ID" value="NZ_AP026560.1"/>
</dbReference>
<sequence length="430" mass="45098">MTHPAHDQALFAALQTNDEATVHALLEHDPALLRAVSPMGVSPVLFATYYGKHDLARVLVERMREAGLLLTVFEAAATGELASLRRNLDERPDIMDATSPDGFTPLGLAAFFGREEVAAELLARGADVNRASTNAMGARPLHSAVAGDHTALALRLLAAGAEVNAPQHGGFTPLLGAAQNGNLMLVEALLTAGADPGARTEDGRDAAHLAREEGHRDVLEILSGGRHDAEESRKVPLTAARDTGGMTNNGDGRGIDAPPGPPTGEPVNELTGRPDHHTGYQAPDPKDTSQPFYTTTPAEDRVSSSNEHKYESVEIPDPEEVTGQFDRLATRDPGAMEHQLQAPEFAGAQTVGPGLDSATLDAAVPMGLGVSASLATVDERQRTAVDPNPGYTPPSQEVPPHLGSTPGDLPPGVRPEVQDAVRGDGDPKDS</sequence>
<dbReference type="SUPFAM" id="SSF48403">
    <property type="entry name" value="Ankyrin repeat"/>
    <property type="match status" value="1"/>
</dbReference>
<evidence type="ECO:0000256" key="4">
    <source>
        <dbReference type="SAM" id="MobiDB-lite"/>
    </source>
</evidence>
<keyword evidence="2 3" id="KW-0040">ANK repeat</keyword>
<accession>A0ABM8A9E2</accession>
<evidence type="ECO:0000313" key="6">
    <source>
        <dbReference type="Proteomes" id="UP001064971"/>
    </source>
</evidence>
<dbReference type="SMART" id="SM00248">
    <property type="entry name" value="ANK"/>
    <property type="match status" value="6"/>
</dbReference>
<dbReference type="EMBL" id="AP026560">
    <property type="protein sequence ID" value="BDP40387.1"/>
    <property type="molecule type" value="Genomic_DNA"/>
</dbReference>
<feature type="region of interest" description="Disordered" evidence="4">
    <location>
        <begin position="374"/>
        <end position="430"/>
    </location>
</feature>
<dbReference type="Pfam" id="PF12796">
    <property type="entry name" value="Ank_2"/>
    <property type="match status" value="1"/>
</dbReference>
<keyword evidence="6" id="KW-1185">Reference proteome</keyword>
<dbReference type="PANTHER" id="PTHR24173">
    <property type="entry name" value="ANKYRIN REPEAT CONTAINING"/>
    <property type="match status" value="1"/>
</dbReference>
<dbReference type="Pfam" id="PF00023">
    <property type="entry name" value="Ank"/>
    <property type="match status" value="1"/>
</dbReference>
<dbReference type="PROSITE" id="PS50088">
    <property type="entry name" value="ANK_REPEAT"/>
    <property type="match status" value="3"/>
</dbReference>
<dbReference type="PANTHER" id="PTHR24173:SF74">
    <property type="entry name" value="ANKYRIN REPEAT DOMAIN-CONTAINING PROTEIN 16"/>
    <property type="match status" value="1"/>
</dbReference>
<proteinExistence type="predicted"/>
<feature type="repeat" description="ANK" evidence="3">
    <location>
        <begin position="136"/>
        <end position="168"/>
    </location>
</feature>
<protein>
    <recommendedName>
        <fullName evidence="7">Ankyrin</fullName>
    </recommendedName>
</protein>